<evidence type="ECO:0000256" key="1">
    <source>
        <dbReference type="SAM" id="MobiDB-lite"/>
    </source>
</evidence>
<dbReference type="RefSeq" id="XP_012941980.1">
    <property type="nucleotide sequence ID" value="XM_013086526.2"/>
</dbReference>
<dbReference type="GeneID" id="101854891"/>
<feature type="compositionally biased region" description="Basic and acidic residues" evidence="1">
    <location>
        <begin position="139"/>
        <end position="161"/>
    </location>
</feature>
<dbReference type="InterPro" id="IPR008907">
    <property type="entry name" value="TPP/p25"/>
</dbReference>
<accession>A0ABM1A6V2</accession>
<protein>
    <submittedName>
        <fullName evidence="3">Tubulin polymerization-promoting protein family member 2</fullName>
    </submittedName>
</protein>
<reference evidence="3" key="1">
    <citation type="submission" date="2025-08" db="UniProtKB">
        <authorList>
            <consortium name="RefSeq"/>
        </authorList>
    </citation>
    <scope>IDENTIFICATION</scope>
</reference>
<dbReference type="Proteomes" id="UP000694888">
    <property type="component" value="Unplaced"/>
</dbReference>
<feature type="compositionally biased region" description="Basic and acidic residues" evidence="1">
    <location>
        <begin position="113"/>
        <end position="122"/>
    </location>
</feature>
<feature type="region of interest" description="Disordered" evidence="1">
    <location>
        <begin position="113"/>
        <end position="178"/>
    </location>
</feature>
<name>A0ABM1A6V2_APLCA</name>
<evidence type="ECO:0000313" key="3">
    <source>
        <dbReference type="RefSeq" id="XP_012941980.1"/>
    </source>
</evidence>
<feature type="compositionally biased region" description="Polar residues" evidence="1">
    <location>
        <begin position="124"/>
        <end position="137"/>
    </location>
</feature>
<organism evidence="2 3">
    <name type="scientific">Aplysia californica</name>
    <name type="common">California sea hare</name>
    <dbReference type="NCBI Taxonomy" id="6500"/>
    <lineage>
        <taxon>Eukaryota</taxon>
        <taxon>Metazoa</taxon>
        <taxon>Spiralia</taxon>
        <taxon>Lophotrochozoa</taxon>
        <taxon>Mollusca</taxon>
        <taxon>Gastropoda</taxon>
        <taxon>Heterobranchia</taxon>
        <taxon>Euthyneura</taxon>
        <taxon>Tectipleura</taxon>
        <taxon>Aplysiida</taxon>
        <taxon>Aplysioidea</taxon>
        <taxon>Aplysiidae</taxon>
        <taxon>Aplysia</taxon>
    </lineage>
</organism>
<dbReference type="PANTHER" id="PTHR12932:SF9">
    <property type="entry name" value="TUBULIN POLYMERIZATION-PROMOTING PROTEIN HOMOLOG"/>
    <property type="match status" value="1"/>
</dbReference>
<gene>
    <name evidence="3" type="primary">LOC101854891</name>
</gene>
<dbReference type="Pfam" id="PF05517">
    <property type="entry name" value="p25-alpha"/>
    <property type="match status" value="1"/>
</dbReference>
<dbReference type="PANTHER" id="PTHR12932">
    <property type="entry name" value="P25 ALPHA-RELATED"/>
    <property type="match status" value="1"/>
</dbReference>
<sequence length="178" mass="19526">MASGGDTNDVKVTLRKFMERSTTDDTMKLTPFLKCIEASGLKQYKSNIETGVWGKYCDKAKKIPIDKIATTVIDAIAADVVMKKQKEKAPRDFGDDEVKAMAETIRKKIAARSDQDAVKAPKVDTTTARLTDTSGYTGSHKERFDESGKGKGIEGRAERADNSGYVGNYKGQGTFDKK</sequence>
<keyword evidence="2" id="KW-1185">Reference proteome</keyword>
<proteinExistence type="predicted"/>
<evidence type="ECO:0000313" key="2">
    <source>
        <dbReference type="Proteomes" id="UP000694888"/>
    </source>
</evidence>